<organism evidence="1 2">
    <name type="scientific">Phytohabitans rumicis</name>
    <dbReference type="NCBI Taxonomy" id="1076125"/>
    <lineage>
        <taxon>Bacteria</taxon>
        <taxon>Bacillati</taxon>
        <taxon>Actinomycetota</taxon>
        <taxon>Actinomycetes</taxon>
        <taxon>Micromonosporales</taxon>
        <taxon>Micromonosporaceae</taxon>
    </lineage>
</organism>
<dbReference type="AlphaFoldDB" id="A0A6V8LN38"/>
<accession>A0A6V8LN38</accession>
<dbReference type="Proteomes" id="UP000482960">
    <property type="component" value="Unassembled WGS sequence"/>
</dbReference>
<name>A0A6V8LN38_9ACTN</name>
<evidence type="ECO:0000313" key="1">
    <source>
        <dbReference type="EMBL" id="GFJ96049.1"/>
    </source>
</evidence>
<evidence type="ECO:0000313" key="2">
    <source>
        <dbReference type="Proteomes" id="UP000482960"/>
    </source>
</evidence>
<dbReference type="EMBL" id="BLPG01000002">
    <property type="protein sequence ID" value="GFJ96049.1"/>
    <property type="molecule type" value="Genomic_DNA"/>
</dbReference>
<reference evidence="1 2" key="1">
    <citation type="submission" date="2020-03" db="EMBL/GenBank/DDBJ databases">
        <title>Whole genome shotgun sequence of Phytohabitans rumicis NBRC 108638.</title>
        <authorList>
            <person name="Komaki H."/>
            <person name="Tamura T."/>
        </authorList>
    </citation>
    <scope>NUCLEOTIDE SEQUENCE [LARGE SCALE GENOMIC DNA]</scope>
    <source>
        <strain evidence="1 2">NBRC 108638</strain>
    </source>
</reference>
<sequence length="97" mass="9697">MNTSTSTGTATPANAALREVITVWPVCGGNHGPRWAAESALSKTTSHRESARNRSTAVAVAAASGVPGSTHPARTASALICSPISSGCSASIHHTSS</sequence>
<comment type="caution">
    <text evidence="1">The sequence shown here is derived from an EMBL/GenBank/DDBJ whole genome shotgun (WGS) entry which is preliminary data.</text>
</comment>
<proteinExistence type="predicted"/>
<protein>
    <submittedName>
        <fullName evidence="1">Uncharacterized protein</fullName>
    </submittedName>
</protein>
<reference evidence="1 2" key="2">
    <citation type="submission" date="2020-03" db="EMBL/GenBank/DDBJ databases">
        <authorList>
            <person name="Ichikawa N."/>
            <person name="Kimura A."/>
            <person name="Kitahashi Y."/>
            <person name="Uohara A."/>
        </authorList>
    </citation>
    <scope>NUCLEOTIDE SEQUENCE [LARGE SCALE GENOMIC DNA]</scope>
    <source>
        <strain evidence="1 2">NBRC 108638</strain>
    </source>
</reference>
<keyword evidence="2" id="KW-1185">Reference proteome</keyword>
<gene>
    <name evidence="1" type="ORF">Prum_096910</name>
</gene>